<keyword evidence="2" id="KW-0812">Transmembrane</keyword>
<evidence type="ECO:0000313" key="4">
    <source>
        <dbReference type="Proteomes" id="UP000197290"/>
    </source>
</evidence>
<dbReference type="AlphaFoldDB" id="A0A245ZHZ3"/>
<dbReference type="RefSeq" id="WP_088367656.1">
    <property type="nucleotide sequence ID" value="NZ_NBBI01000004.1"/>
</dbReference>
<feature type="compositionally biased region" description="Polar residues" evidence="1">
    <location>
        <begin position="24"/>
        <end position="37"/>
    </location>
</feature>
<evidence type="ECO:0000256" key="1">
    <source>
        <dbReference type="SAM" id="MobiDB-lite"/>
    </source>
</evidence>
<comment type="caution">
    <text evidence="3">The sequence shown here is derived from an EMBL/GenBank/DDBJ whole genome shotgun (WGS) entry which is preliminary data.</text>
</comment>
<keyword evidence="4" id="KW-1185">Reference proteome</keyword>
<evidence type="ECO:0000256" key="2">
    <source>
        <dbReference type="SAM" id="Phobius"/>
    </source>
</evidence>
<evidence type="ECO:0000313" key="3">
    <source>
        <dbReference type="EMBL" id="OWK29343.1"/>
    </source>
</evidence>
<sequence>MATATQRNTQKNTSLTDRARSAASGAQTRVSNATSATVDAAKDHPYAAAGIVAGAIAAVGGAAYAATRKSDGTTTTSKAKTKH</sequence>
<feature type="compositionally biased region" description="Polar residues" evidence="1">
    <location>
        <begin position="1"/>
        <end position="16"/>
    </location>
</feature>
<proteinExistence type="predicted"/>
<dbReference type="EMBL" id="NBBI01000004">
    <property type="protein sequence ID" value="OWK29343.1"/>
    <property type="molecule type" value="Genomic_DNA"/>
</dbReference>
<feature type="transmembrane region" description="Helical" evidence="2">
    <location>
        <begin position="46"/>
        <end position="66"/>
    </location>
</feature>
<organism evidence="3 4">
    <name type="scientific">Sphingomonas dokdonensis</name>
    <dbReference type="NCBI Taxonomy" id="344880"/>
    <lineage>
        <taxon>Bacteria</taxon>
        <taxon>Pseudomonadati</taxon>
        <taxon>Pseudomonadota</taxon>
        <taxon>Alphaproteobacteria</taxon>
        <taxon>Sphingomonadales</taxon>
        <taxon>Sphingomonadaceae</taxon>
        <taxon>Sphingomonas</taxon>
    </lineage>
</organism>
<name>A0A245ZHZ3_9SPHN</name>
<keyword evidence="2" id="KW-1133">Transmembrane helix</keyword>
<protein>
    <recommendedName>
        <fullName evidence="5">DUF883 domain-containing protein</fullName>
    </recommendedName>
</protein>
<gene>
    <name evidence="3" type="ORF">SPDO_23280</name>
</gene>
<accession>A0A245ZHZ3</accession>
<feature type="region of interest" description="Disordered" evidence="1">
    <location>
        <begin position="1"/>
        <end position="41"/>
    </location>
</feature>
<dbReference type="Proteomes" id="UP000197290">
    <property type="component" value="Unassembled WGS sequence"/>
</dbReference>
<reference evidence="3 4" key="1">
    <citation type="submission" date="2017-03" db="EMBL/GenBank/DDBJ databases">
        <title>Genome sequence of Sphingomonas dokdonensis DSM 21029.</title>
        <authorList>
            <person name="Poehlein A."/>
            <person name="Wuebbeler J.H."/>
            <person name="Steinbuechel A."/>
            <person name="Daniel R."/>
        </authorList>
    </citation>
    <scope>NUCLEOTIDE SEQUENCE [LARGE SCALE GENOMIC DNA]</scope>
    <source>
        <strain evidence="3 4">DSM 21029</strain>
    </source>
</reference>
<evidence type="ECO:0008006" key="5">
    <source>
        <dbReference type="Google" id="ProtNLM"/>
    </source>
</evidence>
<keyword evidence="2" id="KW-0472">Membrane</keyword>